<dbReference type="AlphaFoldDB" id="A0A914R7C2"/>
<sequence>MENIALALKGAIRLTLLLEVVGLARLAITELMVLVGVDMVAPDD</sequence>
<evidence type="ECO:0000313" key="1">
    <source>
        <dbReference type="Proteomes" id="UP000887564"/>
    </source>
</evidence>
<proteinExistence type="predicted"/>
<accession>A0A914R7C2</accession>
<reference evidence="2" key="1">
    <citation type="submission" date="2022-11" db="UniProtKB">
        <authorList>
            <consortium name="WormBaseParasite"/>
        </authorList>
    </citation>
    <scope>IDENTIFICATION</scope>
</reference>
<keyword evidence="1" id="KW-1185">Reference proteome</keyword>
<protein>
    <submittedName>
        <fullName evidence="2">Uncharacterized protein</fullName>
    </submittedName>
</protein>
<organism evidence="1 2">
    <name type="scientific">Parascaris equorum</name>
    <name type="common">Equine roundworm</name>
    <dbReference type="NCBI Taxonomy" id="6256"/>
    <lineage>
        <taxon>Eukaryota</taxon>
        <taxon>Metazoa</taxon>
        <taxon>Ecdysozoa</taxon>
        <taxon>Nematoda</taxon>
        <taxon>Chromadorea</taxon>
        <taxon>Rhabditida</taxon>
        <taxon>Spirurina</taxon>
        <taxon>Ascaridomorpha</taxon>
        <taxon>Ascaridoidea</taxon>
        <taxon>Ascarididae</taxon>
        <taxon>Parascaris</taxon>
    </lineage>
</organism>
<evidence type="ECO:0000313" key="2">
    <source>
        <dbReference type="WBParaSite" id="PEQ_0000216301-mRNA-1"/>
    </source>
</evidence>
<name>A0A914R7C2_PAREQ</name>
<dbReference type="Proteomes" id="UP000887564">
    <property type="component" value="Unplaced"/>
</dbReference>
<dbReference type="WBParaSite" id="PEQ_0000216301-mRNA-1">
    <property type="protein sequence ID" value="PEQ_0000216301-mRNA-1"/>
    <property type="gene ID" value="PEQ_0000216301"/>
</dbReference>